<evidence type="ECO:0000256" key="1">
    <source>
        <dbReference type="SAM" id="MobiDB-lite"/>
    </source>
</evidence>
<feature type="compositionally biased region" description="Low complexity" evidence="1">
    <location>
        <begin position="425"/>
        <end position="445"/>
    </location>
</feature>
<reference evidence="3" key="2">
    <citation type="submission" date="2021-11" db="EMBL/GenBank/DDBJ databases">
        <authorList>
            <consortium name="Genoscope - CEA"/>
            <person name="William W."/>
        </authorList>
    </citation>
    <scope>NUCLEOTIDE SEQUENCE</scope>
</reference>
<feature type="compositionally biased region" description="Acidic residues" evidence="1">
    <location>
        <begin position="446"/>
        <end position="455"/>
    </location>
</feature>
<dbReference type="EMBL" id="CAKKNE010000005">
    <property type="protein sequence ID" value="CAH0376670.1"/>
    <property type="molecule type" value="Genomic_DNA"/>
</dbReference>
<evidence type="ECO:0000313" key="3">
    <source>
        <dbReference type="EMBL" id="CAH0376670.1"/>
    </source>
</evidence>
<feature type="region of interest" description="Disordered" evidence="1">
    <location>
        <begin position="462"/>
        <end position="481"/>
    </location>
</feature>
<proteinExistence type="predicted"/>
<sequence length="481" mass="52334">MADVSVRAEARKALAQFARLYPKEQRGQVVDIVSAYGVRCILNEVALEQLSPARLAEACEDAISELPAMLKPRPRGGRGDVKPEPPSRVAIARRAHRRVRKDSGRQYPFVDDEQQGVAAVLSGEASRDASKFLEAPPAEQARRARGVFAALRTQPNRLLRSAAGPALEEVAGRPFPPAEVRLLLGDHWDDVSELQFLKAVRRVAQGGYDVPEERWEDSLRGELTDEPAYVAPTSAVAAFAQPSFQPAIEEAPRRKAPRAWALPLDAPTVSTAAKQRPLARRRPNPTRQAWVSEAKRNVSRKTPRYLVNVESKIKDQLNAHRARLKRERAAGRDALGDSSNTPRAVDIADAFLRSEAPQWDSTIDDAALDDYGLPADDQPVPDYQPPRRKEGERPDYSSWVGDYGPVNAKGEKPMPPADGEEAARDLAAPADVDAALQAAAAAPAETAEEADDDALDEAFLQELAGDGAETLSAGEDAVLDD</sequence>
<reference evidence="2" key="1">
    <citation type="submission" date="2021-01" db="EMBL/GenBank/DDBJ databases">
        <authorList>
            <person name="Corre E."/>
            <person name="Pelletier E."/>
            <person name="Niang G."/>
            <person name="Scheremetjew M."/>
            <person name="Finn R."/>
            <person name="Kale V."/>
            <person name="Holt S."/>
            <person name="Cochrane G."/>
            <person name="Meng A."/>
            <person name="Brown T."/>
            <person name="Cohen L."/>
        </authorList>
    </citation>
    <scope>NUCLEOTIDE SEQUENCE</scope>
    <source>
        <strain evidence="2">CCMP1756</strain>
    </source>
</reference>
<organism evidence="2">
    <name type="scientific">Pelagomonas calceolata</name>
    <dbReference type="NCBI Taxonomy" id="35677"/>
    <lineage>
        <taxon>Eukaryota</taxon>
        <taxon>Sar</taxon>
        <taxon>Stramenopiles</taxon>
        <taxon>Ochrophyta</taxon>
        <taxon>Pelagophyceae</taxon>
        <taxon>Pelagomonadales</taxon>
        <taxon>Pelagomonadaceae</taxon>
        <taxon>Pelagomonas</taxon>
    </lineage>
</organism>
<feature type="region of interest" description="Disordered" evidence="1">
    <location>
        <begin position="271"/>
        <end position="294"/>
    </location>
</feature>
<keyword evidence="4" id="KW-1185">Reference proteome</keyword>
<protein>
    <submittedName>
        <fullName evidence="2">Uncharacterized protein</fullName>
    </submittedName>
</protein>
<feature type="region of interest" description="Disordered" evidence="1">
    <location>
        <begin position="367"/>
        <end position="455"/>
    </location>
</feature>
<evidence type="ECO:0000313" key="4">
    <source>
        <dbReference type="Proteomes" id="UP000789595"/>
    </source>
</evidence>
<dbReference type="AlphaFoldDB" id="A0A7S4EDE9"/>
<dbReference type="Proteomes" id="UP000789595">
    <property type="component" value="Unassembled WGS sequence"/>
</dbReference>
<dbReference type="OrthoDB" id="5212at2759"/>
<accession>A0A7S4EDE9</accession>
<feature type="compositionally biased region" description="Basic and acidic residues" evidence="1">
    <location>
        <begin position="385"/>
        <end position="395"/>
    </location>
</feature>
<name>A0A7S4EDE9_9STRA</name>
<evidence type="ECO:0000313" key="2">
    <source>
        <dbReference type="EMBL" id="CAE0705328.1"/>
    </source>
</evidence>
<gene>
    <name evidence="2" type="ORF">PCAL00307_LOCUS20777</name>
    <name evidence="3" type="ORF">PECAL_5P12760</name>
</gene>
<dbReference type="EMBL" id="HBIW01024075">
    <property type="protein sequence ID" value="CAE0705328.1"/>
    <property type="molecule type" value="Transcribed_RNA"/>
</dbReference>